<dbReference type="KEGG" id="vbr:A6E01_15750"/>
<evidence type="ECO:0000313" key="1">
    <source>
        <dbReference type="EMBL" id="ANO34648.1"/>
    </source>
</evidence>
<dbReference type="EMBL" id="CP016178">
    <property type="protein sequence ID" value="ANO34648.1"/>
    <property type="molecule type" value="Genomic_DNA"/>
</dbReference>
<accession>A0AAN0XXY5</accession>
<protein>
    <submittedName>
        <fullName evidence="1">Uncharacterized protein</fullName>
    </submittedName>
</protein>
<organism evidence="1 2">
    <name type="scientific">Vibrio breoganii</name>
    <dbReference type="NCBI Taxonomy" id="553239"/>
    <lineage>
        <taxon>Bacteria</taxon>
        <taxon>Pseudomonadati</taxon>
        <taxon>Pseudomonadota</taxon>
        <taxon>Gammaproteobacteria</taxon>
        <taxon>Vibrionales</taxon>
        <taxon>Vibrionaceae</taxon>
        <taxon>Vibrio</taxon>
    </lineage>
</organism>
<reference evidence="1 2" key="1">
    <citation type="submission" date="2016-06" db="EMBL/GenBank/DDBJ databases">
        <title>Adaptive Radiation by Waves of Gene Transfer Leads to Fine-Scale Resource Partitioning in Marine Microbes.</title>
        <authorList>
            <person name="Hehemann J.-H."/>
            <person name="Arevalo P."/>
            <person name="Datta M.S."/>
            <person name="Yu X."/>
            <person name="Corzett C."/>
            <person name="Henschel A."/>
            <person name="Preheim S.P."/>
            <person name="Timberlake S."/>
            <person name="Alm E.J."/>
            <person name="Polz M.F."/>
        </authorList>
    </citation>
    <scope>NUCLEOTIDE SEQUENCE [LARGE SCALE GENOMIC DNA]</scope>
    <source>
        <strain evidence="1 2">FF50</strain>
    </source>
</reference>
<gene>
    <name evidence="1" type="ORF">A6E01_15750</name>
</gene>
<name>A0AAN0XXY5_9VIBR</name>
<proteinExistence type="predicted"/>
<dbReference type="Proteomes" id="UP000092018">
    <property type="component" value="Chromosome 2"/>
</dbReference>
<sequence>MSNYGKINKLLYSSSSRVNSLILEAISHWQHGHCELVTSLPKIDDEAWDKWFVKIPEKGNDKSIKAIIDAYLHLGCAFSYADISKAEIERWIDAGDNFQSLTLKAGFKELSYELYHAIDKLESELFQNGQEIKAMILTTIGKHISIADYSLFATIANSKDNFSLTNGCHFDDSQEMYLKLHVATGPKTRYADIPPFLKHG</sequence>
<evidence type="ECO:0000313" key="2">
    <source>
        <dbReference type="Proteomes" id="UP000092018"/>
    </source>
</evidence>
<dbReference type="AlphaFoldDB" id="A0AAN0XXY5"/>
<dbReference type="RefSeq" id="WP_065210677.1">
    <property type="nucleotide sequence ID" value="NZ_CP016178.1"/>
</dbReference>